<sequence>MLGIAVELAGNAIGLLGDSIDLFAENVHLLHSKIIEAPTGVILMEANLCAGKRNEIIIQALRIVVCFGTSDL</sequence>
<evidence type="ECO:0000313" key="2">
    <source>
        <dbReference type="Proteomes" id="UP000283895"/>
    </source>
</evidence>
<accession>A0A423WD33</accession>
<evidence type="ECO:0000313" key="1">
    <source>
        <dbReference type="EMBL" id="ROW01267.1"/>
    </source>
</evidence>
<organism evidence="1 2">
    <name type="scientific">Cytospora schulzeri</name>
    <dbReference type="NCBI Taxonomy" id="448051"/>
    <lineage>
        <taxon>Eukaryota</taxon>
        <taxon>Fungi</taxon>
        <taxon>Dikarya</taxon>
        <taxon>Ascomycota</taxon>
        <taxon>Pezizomycotina</taxon>
        <taxon>Sordariomycetes</taxon>
        <taxon>Sordariomycetidae</taxon>
        <taxon>Diaporthales</taxon>
        <taxon>Cytosporaceae</taxon>
        <taxon>Cytospora</taxon>
    </lineage>
</organism>
<dbReference type="EMBL" id="LKEA01000019">
    <property type="protein sequence ID" value="ROW01267.1"/>
    <property type="molecule type" value="Genomic_DNA"/>
</dbReference>
<reference evidence="1 2" key="1">
    <citation type="submission" date="2015-09" db="EMBL/GenBank/DDBJ databases">
        <title>Host preference determinants of Valsa canker pathogens revealed by comparative genomics.</title>
        <authorList>
            <person name="Yin Z."/>
            <person name="Huang L."/>
        </authorList>
    </citation>
    <scope>NUCLEOTIDE SEQUENCE [LARGE SCALE GENOMIC DNA]</scope>
    <source>
        <strain evidence="1 2">03-1</strain>
    </source>
</reference>
<protein>
    <submittedName>
        <fullName evidence="1">Uncharacterized protein</fullName>
    </submittedName>
</protein>
<gene>
    <name evidence="1" type="ORF">VMCG_05853</name>
</gene>
<name>A0A423WD33_9PEZI</name>
<comment type="caution">
    <text evidence="1">The sequence shown here is derived from an EMBL/GenBank/DDBJ whole genome shotgun (WGS) entry which is preliminary data.</text>
</comment>
<dbReference type="Proteomes" id="UP000283895">
    <property type="component" value="Unassembled WGS sequence"/>
</dbReference>
<keyword evidence="2" id="KW-1185">Reference proteome</keyword>
<dbReference type="AlphaFoldDB" id="A0A423WD33"/>
<proteinExistence type="predicted"/>